<evidence type="ECO:0000313" key="1">
    <source>
        <dbReference type="EMBL" id="TDU62476.1"/>
    </source>
</evidence>
<gene>
    <name evidence="1" type="ORF">EI77_04699</name>
</gene>
<keyword evidence="2" id="KW-1185">Reference proteome</keyword>
<dbReference type="Proteomes" id="UP000295662">
    <property type="component" value="Unassembled WGS sequence"/>
</dbReference>
<name>A0A4R7RJK2_9BACT</name>
<protein>
    <submittedName>
        <fullName evidence="1">Uncharacterized protein</fullName>
    </submittedName>
</protein>
<reference evidence="1 2" key="1">
    <citation type="submission" date="2019-03" db="EMBL/GenBank/DDBJ databases">
        <title>Genomic Encyclopedia of Archaeal and Bacterial Type Strains, Phase II (KMG-II): from individual species to whole genera.</title>
        <authorList>
            <person name="Goeker M."/>
        </authorList>
    </citation>
    <scope>NUCLEOTIDE SEQUENCE [LARGE SCALE GENOMIC DNA]</scope>
    <source>
        <strain evidence="1 2">ATCC 25309</strain>
    </source>
</reference>
<proteinExistence type="predicted"/>
<comment type="caution">
    <text evidence="1">The sequence shown here is derived from an EMBL/GenBank/DDBJ whole genome shotgun (WGS) entry which is preliminary data.</text>
</comment>
<organism evidence="1 2">
    <name type="scientific">Prosthecobacter fusiformis</name>
    <dbReference type="NCBI Taxonomy" id="48464"/>
    <lineage>
        <taxon>Bacteria</taxon>
        <taxon>Pseudomonadati</taxon>
        <taxon>Verrucomicrobiota</taxon>
        <taxon>Verrucomicrobiia</taxon>
        <taxon>Verrucomicrobiales</taxon>
        <taxon>Verrucomicrobiaceae</taxon>
        <taxon>Prosthecobacter</taxon>
    </lineage>
</organism>
<evidence type="ECO:0000313" key="2">
    <source>
        <dbReference type="Proteomes" id="UP000295662"/>
    </source>
</evidence>
<dbReference type="EMBL" id="SOCA01000021">
    <property type="protein sequence ID" value="TDU62476.1"/>
    <property type="molecule type" value="Genomic_DNA"/>
</dbReference>
<dbReference type="RefSeq" id="WP_133797635.1">
    <property type="nucleotide sequence ID" value="NZ_SOCA01000021.1"/>
</dbReference>
<accession>A0A4R7RJK2</accession>
<sequence>MMLPPDAEATRRVTVMNGDFGEETQYETILQRSLELVDQAFDYFSFCPATGTVVMGSKEPFIQLRD</sequence>
<dbReference type="AlphaFoldDB" id="A0A4R7RJK2"/>